<dbReference type="Gene3D" id="3.30.450.20">
    <property type="entry name" value="PAS domain"/>
    <property type="match status" value="1"/>
</dbReference>
<evidence type="ECO:0000259" key="1">
    <source>
        <dbReference type="PROSITE" id="PS50113"/>
    </source>
</evidence>
<dbReference type="EMBL" id="ADLN01000056">
    <property type="protein sequence ID" value="EHI59497.1"/>
    <property type="molecule type" value="Genomic_DNA"/>
</dbReference>
<evidence type="ECO:0000259" key="2">
    <source>
        <dbReference type="PROSITE" id="PS50887"/>
    </source>
</evidence>
<dbReference type="InterPro" id="IPR001610">
    <property type="entry name" value="PAC"/>
</dbReference>
<dbReference type="InterPro" id="IPR000014">
    <property type="entry name" value="PAS"/>
</dbReference>
<dbReference type="PROSITE" id="PS50113">
    <property type="entry name" value="PAC"/>
    <property type="match status" value="1"/>
</dbReference>
<protein>
    <recommendedName>
        <fullName evidence="5">GGDEF domain-containing protein</fullName>
    </recommendedName>
</protein>
<sequence length="614" mass="70889">MGNDETAENQKELHLTMEQNQIIMDQTTDMILEWDIVEDTITCSENWLKKFGYTPVYQGFEHLAANADMYHIHPHDIPKLVKAMRAIRDGKGTILAEARVQNSMGQYIWCRFQAMSQGDEQGRPVKAVGIITDIDDEKKMLEELRRRAERDSLTGLYNRVETERQICRYLEKQPNELCALFIIDTDNFKQVNDSQGHLFGDAVLSELAAGMKRMIRESDVVGRIGGDEFTIFLKNISSREMVIEKAQSLINMFRGLFRDDRQMFEISCSVGIAVYPDDGDDFHSLYHNADMALYQAKKQGKNQYVMMNSEDDKSIGQYGASTLGAAIDSDLNTRELPEDLVNYVFQILYNTKDIDHAIQLILEIVGKRFDVSRSYIFENSEDGRYTNNTFEWCNDGMVPVKEDLQNLPYDTLGEYREWFLENPVIYCRDINSLPPKMSEVLKPQGIYSILQCAIMDNDKFYGFVGFDECTGLRMWTKEEVAALTLISQLINTFLLKKRASEKDRQLSIQLNTILDNQDAYVYVIEKSNYQLVYLNRKTRELDPSAHEGMTCYQAFFGREQPCENCLLAKGSGEIYNYKYDVWTKVRVAPLKWGATDAYLLSCFDITEYKQITHE</sequence>
<dbReference type="NCBIfam" id="TIGR00254">
    <property type="entry name" value="GGDEF"/>
    <property type="match status" value="1"/>
</dbReference>
<comment type="caution">
    <text evidence="3">The sequence shown here is derived from an EMBL/GenBank/DDBJ whole genome shotgun (WGS) entry which is preliminary data.</text>
</comment>
<evidence type="ECO:0000313" key="3">
    <source>
        <dbReference type="EMBL" id="EHI59497.1"/>
    </source>
</evidence>
<dbReference type="Pfam" id="PF01590">
    <property type="entry name" value="GAF"/>
    <property type="match status" value="1"/>
</dbReference>
<keyword evidence="4" id="KW-1185">Reference proteome</keyword>
<dbReference type="Gene3D" id="3.30.450.40">
    <property type="match status" value="1"/>
</dbReference>
<dbReference type="AlphaFoldDB" id="G5IG84"/>
<dbReference type="InterPro" id="IPR029787">
    <property type="entry name" value="Nucleotide_cyclase"/>
</dbReference>
<proteinExistence type="predicted"/>
<dbReference type="InterPro" id="IPR003018">
    <property type="entry name" value="GAF"/>
</dbReference>
<dbReference type="RefSeq" id="WP_006780491.1">
    <property type="nucleotide sequence ID" value="NZ_CP040506.1"/>
</dbReference>
<dbReference type="SUPFAM" id="SSF55785">
    <property type="entry name" value="PYP-like sensor domain (PAS domain)"/>
    <property type="match status" value="1"/>
</dbReference>
<dbReference type="InterPro" id="IPR035965">
    <property type="entry name" value="PAS-like_dom_sf"/>
</dbReference>
<dbReference type="InterPro" id="IPR000160">
    <property type="entry name" value="GGDEF_dom"/>
</dbReference>
<name>G5IG84_9FIRM</name>
<dbReference type="OrthoDB" id="9804747at2"/>
<evidence type="ECO:0000313" key="4">
    <source>
        <dbReference type="Proteomes" id="UP000005384"/>
    </source>
</evidence>
<dbReference type="InterPro" id="IPR029016">
    <property type="entry name" value="GAF-like_dom_sf"/>
</dbReference>
<dbReference type="SUPFAM" id="SSF55781">
    <property type="entry name" value="GAF domain-like"/>
    <property type="match status" value="1"/>
</dbReference>
<dbReference type="PANTHER" id="PTHR44757">
    <property type="entry name" value="DIGUANYLATE CYCLASE DGCP"/>
    <property type="match status" value="1"/>
</dbReference>
<dbReference type="SMART" id="SM00267">
    <property type="entry name" value="GGDEF"/>
    <property type="match status" value="1"/>
</dbReference>
<dbReference type="InterPro" id="IPR013655">
    <property type="entry name" value="PAS_fold_3"/>
</dbReference>
<dbReference type="Pfam" id="PF08447">
    <property type="entry name" value="PAS_3"/>
    <property type="match status" value="1"/>
</dbReference>
<dbReference type="PANTHER" id="PTHR44757:SF2">
    <property type="entry name" value="BIOFILM ARCHITECTURE MAINTENANCE PROTEIN MBAA"/>
    <property type="match status" value="1"/>
</dbReference>
<dbReference type="HOGENOM" id="CLU_008071_0_0_9"/>
<feature type="domain" description="PAC" evidence="1">
    <location>
        <begin position="94"/>
        <end position="146"/>
    </location>
</feature>
<dbReference type="CDD" id="cd00130">
    <property type="entry name" value="PAS"/>
    <property type="match status" value="1"/>
</dbReference>
<reference evidence="3 4" key="1">
    <citation type="submission" date="2011-08" db="EMBL/GenBank/DDBJ databases">
        <title>The Genome Sequence of Clostridium hathewayi WAL-18680.</title>
        <authorList>
            <consortium name="The Broad Institute Genome Sequencing Platform"/>
            <person name="Earl A."/>
            <person name="Ward D."/>
            <person name="Feldgarden M."/>
            <person name="Gevers D."/>
            <person name="Finegold S.M."/>
            <person name="Summanen P.H."/>
            <person name="Molitoris D.R."/>
            <person name="Song M."/>
            <person name="Daigneault M."/>
            <person name="Allen-Vercoe E."/>
            <person name="Young S.K."/>
            <person name="Zeng Q."/>
            <person name="Gargeya S."/>
            <person name="Fitzgerald M."/>
            <person name="Haas B."/>
            <person name="Abouelleil A."/>
            <person name="Alvarado L."/>
            <person name="Arachchi H.M."/>
            <person name="Berlin A."/>
            <person name="Brown A."/>
            <person name="Chapman S.B."/>
            <person name="Chen Z."/>
            <person name="Dunbar C."/>
            <person name="Freedman E."/>
            <person name="Gearin G."/>
            <person name="Gellesch M."/>
            <person name="Goldberg J."/>
            <person name="Griggs A."/>
            <person name="Gujja S."/>
            <person name="Heiman D."/>
            <person name="Howarth C."/>
            <person name="Larson L."/>
            <person name="Lui A."/>
            <person name="MacDonald P.J.P."/>
            <person name="Montmayeur A."/>
            <person name="Murphy C."/>
            <person name="Neiman D."/>
            <person name="Pearson M."/>
            <person name="Priest M."/>
            <person name="Roberts A."/>
            <person name="Saif S."/>
            <person name="Shea T."/>
            <person name="Shenoy N."/>
            <person name="Sisk P."/>
            <person name="Stolte C."/>
            <person name="Sykes S."/>
            <person name="Wortman J."/>
            <person name="Nusbaum C."/>
            <person name="Birren B."/>
        </authorList>
    </citation>
    <scope>NUCLEOTIDE SEQUENCE [LARGE SCALE GENOMIC DNA]</scope>
    <source>
        <strain evidence="3 4">WAL-18680</strain>
    </source>
</reference>
<dbReference type="SUPFAM" id="SSF55073">
    <property type="entry name" value="Nucleotide cyclase"/>
    <property type="match status" value="1"/>
</dbReference>
<dbReference type="CDD" id="cd01949">
    <property type="entry name" value="GGDEF"/>
    <property type="match status" value="1"/>
</dbReference>
<dbReference type="SMART" id="SM00086">
    <property type="entry name" value="PAC"/>
    <property type="match status" value="2"/>
</dbReference>
<gene>
    <name evidence="3" type="ORF">HMPREF9473_02512</name>
</gene>
<evidence type="ECO:0008006" key="5">
    <source>
        <dbReference type="Google" id="ProtNLM"/>
    </source>
</evidence>
<dbReference type="InterPro" id="IPR000700">
    <property type="entry name" value="PAS-assoc_C"/>
</dbReference>
<dbReference type="InterPro" id="IPR052155">
    <property type="entry name" value="Biofilm_reg_signaling"/>
</dbReference>
<organism evidence="3 4">
    <name type="scientific">Hungatella hathewayi WAL-18680</name>
    <dbReference type="NCBI Taxonomy" id="742737"/>
    <lineage>
        <taxon>Bacteria</taxon>
        <taxon>Bacillati</taxon>
        <taxon>Bacillota</taxon>
        <taxon>Clostridia</taxon>
        <taxon>Lachnospirales</taxon>
        <taxon>Lachnospiraceae</taxon>
        <taxon>Hungatella</taxon>
    </lineage>
</organism>
<dbReference type="Proteomes" id="UP000005384">
    <property type="component" value="Unassembled WGS sequence"/>
</dbReference>
<dbReference type="NCBIfam" id="TIGR00229">
    <property type="entry name" value="sensory_box"/>
    <property type="match status" value="1"/>
</dbReference>
<feature type="domain" description="GGDEF" evidence="2">
    <location>
        <begin position="176"/>
        <end position="309"/>
    </location>
</feature>
<dbReference type="PATRIC" id="fig|742737.3.peg.2529"/>
<dbReference type="PROSITE" id="PS50887">
    <property type="entry name" value="GGDEF"/>
    <property type="match status" value="1"/>
</dbReference>
<dbReference type="Pfam" id="PF00990">
    <property type="entry name" value="GGDEF"/>
    <property type="match status" value="1"/>
</dbReference>
<accession>G5IG84</accession>
<dbReference type="InterPro" id="IPR043128">
    <property type="entry name" value="Rev_trsase/Diguanyl_cyclase"/>
</dbReference>
<dbReference type="Gene3D" id="3.30.70.270">
    <property type="match status" value="1"/>
</dbReference>